<keyword evidence="1" id="KW-0175">Coiled coil</keyword>
<reference evidence="2" key="1">
    <citation type="submission" date="2021-12" db="EMBL/GenBank/DDBJ databases">
        <title>Prjna785345.</title>
        <authorList>
            <person name="Rujirawat T."/>
            <person name="Krajaejun T."/>
        </authorList>
    </citation>
    <scope>NUCLEOTIDE SEQUENCE</scope>
    <source>
        <strain evidence="2">Pi057C3</strain>
    </source>
</reference>
<dbReference type="Proteomes" id="UP001209570">
    <property type="component" value="Unassembled WGS sequence"/>
</dbReference>
<name>A0AAD5LCT6_PYTIN</name>
<accession>A0AAD5LCT6</accession>
<feature type="coiled-coil region" evidence="1">
    <location>
        <begin position="43"/>
        <end position="77"/>
    </location>
</feature>
<evidence type="ECO:0000313" key="2">
    <source>
        <dbReference type="EMBL" id="KAJ0396668.1"/>
    </source>
</evidence>
<evidence type="ECO:0000313" key="3">
    <source>
        <dbReference type="Proteomes" id="UP001209570"/>
    </source>
</evidence>
<comment type="caution">
    <text evidence="2">The sequence shown here is derived from an EMBL/GenBank/DDBJ whole genome shotgun (WGS) entry which is preliminary data.</text>
</comment>
<protein>
    <submittedName>
        <fullName evidence="2">Uncharacterized protein</fullName>
    </submittedName>
</protein>
<proteinExistence type="predicted"/>
<evidence type="ECO:0000256" key="1">
    <source>
        <dbReference type="SAM" id="Coils"/>
    </source>
</evidence>
<dbReference type="AlphaFoldDB" id="A0AAD5LCT6"/>
<keyword evidence="3" id="KW-1185">Reference proteome</keyword>
<sequence length="282" mass="32370">MLPAFRRLRHREPPALADDARGASQRHLSRSCRAARRHAALSRRRVARQLTESHHELEALRDEVLALQRRRDLAQSAKLNARMHATTLALDATRHFYELFAFGYDPARRPELSRRAEQFLRSVMAEDVVCTEFRGVDTFLQQYEVSSTTHASMQVTLKSLSVVQDEAGSISIMAEAIACFRIKRETLQRFFPTIILDEPLAQRLIGKAYELTYDKVFHFRADGRIFQHESRVDFCSSILQLVGDPFLALQLLQASLMTKHGHWKVNGLVQEDRHALVKPLLD</sequence>
<organism evidence="2 3">
    <name type="scientific">Pythium insidiosum</name>
    <name type="common">Pythiosis disease agent</name>
    <dbReference type="NCBI Taxonomy" id="114742"/>
    <lineage>
        <taxon>Eukaryota</taxon>
        <taxon>Sar</taxon>
        <taxon>Stramenopiles</taxon>
        <taxon>Oomycota</taxon>
        <taxon>Peronosporomycetes</taxon>
        <taxon>Pythiales</taxon>
        <taxon>Pythiaceae</taxon>
        <taxon>Pythium</taxon>
    </lineage>
</organism>
<dbReference type="EMBL" id="JAKCXM010000285">
    <property type="protein sequence ID" value="KAJ0396668.1"/>
    <property type="molecule type" value="Genomic_DNA"/>
</dbReference>
<gene>
    <name evidence="2" type="ORF">P43SY_007158</name>
</gene>